<comment type="caution">
    <text evidence="1">The sequence shown here is derived from an EMBL/GenBank/DDBJ whole genome shotgun (WGS) entry which is preliminary data.</text>
</comment>
<protein>
    <submittedName>
        <fullName evidence="1">Uncharacterized protein</fullName>
    </submittedName>
</protein>
<evidence type="ECO:0000313" key="2">
    <source>
        <dbReference type="Proteomes" id="UP001386955"/>
    </source>
</evidence>
<accession>A0AAN9XVZ0</accession>
<gene>
    <name evidence="1" type="ORF">VNO78_03270</name>
</gene>
<organism evidence="1 2">
    <name type="scientific">Psophocarpus tetragonolobus</name>
    <name type="common">Winged bean</name>
    <name type="synonym">Dolichos tetragonolobus</name>
    <dbReference type="NCBI Taxonomy" id="3891"/>
    <lineage>
        <taxon>Eukaryota</taxon>
        <taxon>Viridiplantae</taxon>
        <taxon>Streptophyta</taxon>
        <taxon>Embryophyta</taxon>
        <taxon>Tracheophyta</taxon>
        <taxon>Spermatophyta</taxon>
        <taxon>Magnoliopsida</taxon>
        <taxon>eudicotyledons</taxon>
        <taxon>Gunneridae</taxon>
        <taxon>Pentapetalae</taxon>
        <taxon>rosids</taxon>
        <taxon>fabids</taxon>
        <taxon>Fabales</taxon>
        <taxon>Fabaceae</taxon>
        <taxon>Papilionoideae</taxon>
        <taxon>50 kb inversion clade</taxon>
        <taxon>NPAAA clade</taxon>
        <taxon>indigoferoid/millettioid clade</taxon>
        <taxon>Phaseoleae</taxon>
        <taxon>Psophocarpus</taxon>
    </lineage>
</organism>
<dbReference type="AlphaFoldDB" id="A0AAN9XVZ0"/>
<dbReference type="EMBL" id="JAYMYS010000001">
    <property type="protein sequence ID" value="KAK7411828.1"/>
    <property type="molecule type" value="Genomic_DNA"/>
</dbReference>
<dbReference type="Proteomes" id="UP001386955">
    <property type="component" value="Unassembled WGS sequence"/>
</dbReference>
<evidence type="ECO:0000313" key="1">
    <source>
        <dbReference type="EMBL" id="KAK7411828.1"/>
    </source>
</evidence>
<sequence length="108" mass="12459">MHYLWILYTASVETSSAILELGYYLTVVQSNSKTQRIQNDSRYFSSACYWMNLMKCSHFKASKLSAGWLLLCVLESRDGGESHPLIFFVRPCRVNVPYWLLGRACLSH</sequence>
<proteinExistence type="predicted"/>
<keyword evidence="2" id="KW-1185">Reference proteome</keyword>
<name>A0AAN9XVZ0_PSOTE</name>
<reference evidence="1 2" key="1">
    <citation type="submission" date="2024-01" db="EMBL/GenBank/DDBJ databases">
        <title>The genomes of 5 underutilized Papilionoideae crops provide insights into root nodulation and disease resistanc.</title>
        <authorList>
            <person name="Jiang F."/>
        </authorList>
    </citation>
    <scope>NUCLEOTIDE SEQUENCE [LARGE SCALE GENOMIC DNA]</scope>
    <source>
        <strain evidence="1">DUOXIRENSHENG_FW03</strain>
        <tissue evidence="1">Leaves</tissue>
    </source>
</reference>